<feature type="compositionally biased region" description="Pro residues" evidence="6">
    <location>
        <begin position="107"/>
        <end position="117"/>
    </location>
</feature>
<dbReference type="GO" id="GO:0000467">
    <property type="term" value="P:exonucleolytic trimming to generate mature 3'-end of 5.8S rRNA from tricistronic rRNA transcript (SSU-rRNA, 5.8S rRNA, LSU-rRNA)"/>
    <property type="evidence" value="ECO:0007669"/>
    <property type="project" value="InterPro"/>
</dbReference>
<dbReference type="SMART" id="SM00474">
    <property type="entry name" value="35EXOc"/>
    <property type="match status" value="1"/>
</dbReference>
<dbReference type="VEuPathDB" id="CryptoDB:Vbra_3817"/>
<dbReference type="GO" id="GO:0003727">
    <property type="term" value="F:single-stranded RNA binding"/>
    <property type="evidence" value="ECO:0007669"/>
    <property type="project" value="TreeGrafter"/>
</dbReference>
<evidence type="ECO:0000256" key="3">
    <source>
        <dbReference type="ARBA" id="ARBA00022801"/>
    </source>
</evidence>
<evidence type="ECO:0000313" key="8">
    <source>
        <dbReference type="EMBL" id="CEL95812.1"/>
    </source>
</evidence>
<dbReference type="Pfam" id="PF01612">
    <property type="entry name" value="DNA_pol_A_exo1"/>
    <property type="match status" value="1"/>
</dbReference>
<keyword evidence="5" id="KW-0539">Nucleus</keyword>
<dbReference type="GO" id="GO:0071040">
    <property type="term" value="P:nuclear polyadenylation-dependent antisense transcript catabolic process"/>
    <property type="evidence" value="ECO:0007669"/>
    <property type="project" value="TreeGrafter"/>
</dbReference>
<dbReference type="PANTHER" id="PTHR12124">
    <property type="entry name" value="POLYMYOSITIS/SCLERODERMA AUTOANTIGEN-RELATED"/>
    <property type="match status" value="1"/>
</dbReference>
<dbReference type="GO" id="GO:0071038">
    <property type="term" value="P:TRAMP-dependent tRNA surveillance pathway"/>
    <property type="evidence" value="ECO:0007669"/>
    <property type="project" value="TreeGrafter"/>
</dbReference>
<dbReference type="Gene3D" id="1.10.150.80">
    <property type="entry name" value="HRDC domain"/>
    <property type="match status" value="1"/>
</dbReference>
<evidence type="ECO:0000313" key="9">
    <source>
        <dbReference type="Proteomes" id="UP000041254"/>
    </source>
</evidence>
<protein>
    <recommendedName>
        <fullName evidence="7">HRDC domain-containing protein</fullName>
    </recommendedName>
</protein>
<dbReference type="GO" id="GO:0071037">
    <property type="term" value="P:nuclear polyadenylation-dependent snRNA catabolic process"/>
    <property type="evidence" value="ECO:0007669"/>
    <property type="project" value="TreeGrafter"/>
</dbReference>
<keyword evidence="4" id="KW-0269">Exonuclease</keyword>
<dbReference type="GO" id="GO:0071051">
    <property type="term" value="P:poly(A)-dependent snoRNA 3'-end processing"/>
    <property type="evidence" value="ECO:0007669"/>
    <property type="project" value="TreeGrafter"/>
</dbReference>
<dbReference type="GO" id="GO:0000176">
    <property type="term" value="C:nuclear exosome (RNase complex)"/>
    <property type="evidence" value="ECO:0007669"/>
    <property type="project" value="TreeGrafter"/>
</dbReference>
<dbReference type="EMBL" id="CDMY01000239">
    <property type="protein sequence ID" value="CEL95812.1"/>
    <property type="molecule type" value="Genomic_DNA"/>
</dbReference>
<keyword evidence="9" id="KW-1185">Reference proteome</keyword>
<gene>
    <name evidence="8" type="ORF">Vbra_3817</name>
</gene>
<dbReference type="GO" id="GO:0071035">
    <property type="term" value="P:nuclear polyadenylation-dependent rRNA catabolic process"/>
    <property type="evidence" value="ECO:0007669"/>
    <property type="project" value="TreeGrafter"/>
</dbReference>
<dbReference type="Proteomes" id="UP000041254">
    <property type="component" value="Unassembled WGS sequence"/>
</dbReference>
<comment type="subcellular location">
    <subcellularLocation>
        <location evidence="1">Nucleus</location>
    </subcellularLocation>
</comment>
<dbReference type="SUPFAM" id="SSF53098">
    <property type="entry name" value="Ribonuclease H-like"/>
    <property type="match status" value="1"/>
</dbReference>
<dbReference type="Pfam" id="PF00570">
    <property type="entry name" value="HRDC"/>
    <property type="match status" value="1"/>
</dbReference>
<dbReference type="InterPro" id="IPR049559">
    <property type="entry name" value="Rrp6p-like_exo"/>
</dbReference>
<feature type="region of interest" description="Disordered" evidence="6">
    <location>
        <begin position="202"/>
        <end position="230"/>
    </location>
</feature>
<feature type="domain" description="HRDC" evidence="7">
    <location>
        <begin position="522"/>
        <end position="602"/>
    </location>
</feature>
<dbReference type="InterPro" id="IPR002562">
    <property type="entry name" value="3'-5'_exonuclease_dom"/>
</dbReference>
<dbReference type="InterPro" id="IPR044876">
    <property type="entry name" value="HRDC_dom_sf"/>
</dbReference>
<dbReference type="AlphaFoldDB" id="A0A0G4EIT1"/>
<dbReference type="CDD" id="cd06147">
    <property type="entry name" value="Rrp6p_like_exo"/>
    <property type="match status" value="1"/>
</dbReference>
<evidence type="ECO:0000256" key="5">
    <source>
        <dbReference type="ARBA" id="ARBA00023242"/>
    </source>
</evidence>
<dbReference type="InParanoid" id="A0A0G4EIT1"/>
<evidence type="ECO:0000259" key="7">
    <source>
        <dbReference type="PROSITE" id="PS50967"/>
    </source>
</evidence>
<evidence type="ECO:0000256" key="4">
    <source>
        <dbReference type="ARBA" id="ARBA00022839"/>
    </source>
</evidence>
<name>A0A0G4EIT1_VITBC</name>
<dbReference type="InterPro" id="IPR045092">
    <property type="entry name" value="Rrp6-like"/>
</dbReference>
<evidence type="ECO:0000256" key="6">
    <source>
        <dbReference type="SAM" id="MobiDB-lite"/>
    </source>
</evidence>
<proteinExistence type="predicted"/>
<organism evidence="8 9">
    <name type="scientific">Vitrella brassicaformis (strain CCMP3155)</name>
    <dbReference type="NCBI Taxonomy" id="1169540"/>
    <lineage>
        <taxon>Eukaryota</taxon>
        <taxon>Sar</taxon>
        <taxon>Alveolata</taxon>
        <taxon>Colpodellida</taxon>
        <taxon>Vitrellaceae</taxon>
        <taxon>Vitrella</taxon>
    </lineage>
</organism>
<accession>A0A0G4EIT1</accession>
<dbReference type="InterPro" id="IPR012337">
    <property type="entry name" value="RNaseH-like_sf"/>
</dbReference>
<dbReference type="GO" id="GO:0000166">
    <property type="term" value="F:nucleotide binding"/>
    <property type="evidence" value="ECO:0007669"/>
    <property type="project" value="InterPro"/>
</dbReference>
<feature type="compositionally biased region" description="Low complexity" evidence="6">
    <location>
        <begin position="613"/>
        <end position="623"/>
    </location>
</feature>
<dbReference type="InterPro" id="IPR002121">
    <property type="entry name" value="HRDC_dom"/>
</dbReference>
<sequence>MSGSRCISVLDEGGEEGSFADGLTKRLAAAVRSVNAIQDDGDMRLVSGLHEATTSIEQFLRRFVSFAAPTATSTAGAATRGDGQYSMVTDGLDEVLDRIDALEDHPMTPPAPAPPNMPEDKREGNLPLSSPSGGMRVGAGSDGGVPASQQAVDRRDNRPQQAWSPLIDNYRPRFVPRLLFKHHATAPLQPAILDAQREANTWPPQDCAAQKDGVGPPQATSRPGGGVALPHPYEVEVEELKKSYMRWQGRQSAGGGEGPADVKVHEELLREGEDGLHVAKPLDATPLVFVTNEDELKDMIQDIKTAVPKIISVDLEHTTRQTFRGYTCLIQISTTDRDYIIDPFDMFEEVHALNEVTADPAILKVFHGADNDVLWLQRDFSVYVVNMFDTGQAARVLQLPGGYSLANLLQFYCRVKADKSHQLADWRRRPLTPSMVEYARGDTHYLIYIFSVLKNELIQRAVEDKAAPRTLLSQTLIRSCDIAANSYVDEAADPSRDVARMLSRLPTAPSTNKGPSHFGGLSMQSYLTLFALVRWRDEMARAEDDQPHAILQDHQLFRIAKVAPSSSAELMTAIKPTPAAVRRHAASMLQVIQGALKDVDDAHVQLDQYAEPHAAAEPTPHAAVVQETPDTTPQASGAPVAAAAVPPSTSPAASPSGDVSTGSPRIHEEPLYQVVVRRGRVMSASKFTTIRGPIPSAPSPTSAMFSCVSLAYIAWSVVSLSAAIEVDVSSYGQVALASGTSSQGRLVRLHSGHYHRMRGDDEPQDLVTDYQRMNVKDNAFEVWLLTKVLKIPLEAEPKGSPPFDCGQRGVPVKDSVGGPKVALPHCVEVRSDSSVYEFGPGIWVPGSKNPEQDEDQNCADLPPLCFKSTITLTVYPGCTVGFETTQNTGAQLKQLASQSKPFRLEVAAKQLSKGSQTIVDGSGINITKVAVTRVASENDAGNEQKISNDLTGLSKWLYDPAEKVWDSEQHFDSNRVQLAPGHFSYVKGTSGSYLLAADPTPFIRPDTYNADFLSSTILVRVALTFGGRKWCVTDNRSDQNGRDAADAVLEPCQSGQLSQTFAWMPNLGQLRRVETLDKMNKCLSYSLSKVSESDESPPAPEANTCIDAARCRGQESCSMRVMPCNTQDETTSNPTWLLNEPPAPFKEVRFNQVWGFWYGHSPDRHTLATRLKDAADRQHVVLSFSYRERIGQRPGANLKLVECQSDKMSTAFRLDYSSSPSNLEGEHQDNFME</sequence>
<dbReference type="PANTHER" id="PTHR12124:SF47">
    <property type="entry name" value="EXOSOME COMPONENT 10"/>
    <property type="match status" value="1"/>
</dbReference>
<feature type="compositionally biased region" description="Low complexity" evidence="6">
    <location>
        <begin position="635"/>
        <end position="657"/>
    </location>
</feature>
<dbReference type="GO" id="GO:0071044">
    <property type="term" value="P:histone mRNA catabolic process"/>
    <property type="evidence" value="ECO:0007669"/>
    <property type="project" value="TreeGrafter"/>
</dbReference>
<dbReference type="GO" id="GO:0005730">
    <property type="term" value="C:nucleolus"/>
    <property type="evidence" value="ECO:0007669"/>
    <property type="project" value="TreeGrafter"/>
</dbReference>
<dbReference type="GO" id="GO:0071039">
    <property type="term" value="P:nuclear polyadenylation-dependent CUT catabolic process"/>
    <property type="evidence" value="ECO:0007669"/>
    <property type="project" value="TreeGrafter"/>
</dbReference>
<evidence type="ECO:0000256" key="1">
    <source>
        <dbReference type="ARBA" id="ARBA00004123"/>
    </source>
</evidence>
<dbReference type="PROSITE" id="PS50231">
    <property type="entry name" value="RICIN_B_LECTIN"/>
    <property type="match status" value="1"/>
</dbReference>
<dbReference type="PROSITE" id="PS50967">
    <property type="entry name" value="HRDC"/>
    <property type="match status" value="1"/>
</dbReference>
<dbReference type="GO" id="GO:0071036">
    <property type="term" value="P:nuclear polyadenylation-dependent snoRNA catabolic process"/>
    <property type="evidence" value="ECO:0007669"/>
    <property type="project" value="TreeGrafter"/>
</dbReference>
<evidence type="ECO:0000256" key="2">
    <source>
        <dbReference type="ARBA" id="ARBA00022722"/>
    </source>
</evidence>
<keyword evidence="2" id="KW-0540">Nuclease</keyword>
<feature type="region of interest" description="Disordered" evidence="6">
    <location>
        <begin position="103"/>
        <end position="165"/>
    </location>
</feature>
<dbReference type="GO" id="GO:0000175">
    <property type="term" value="F:3'-5'-RNA exonuclease activity"/>
    <property type="evidence" value="ECO:0007669"/>
    <property type="project" value="InterPro"/>
</dbReference>
<feature type="region of interest" description="Disordered" evidence="6">
    <location>
        <begin position="613"/>
        <end position="666"/>
    </location>
</feature>
<dbReference type="Gene3D" id="3.30.420.10">
    <property type="entry name" value="Ribonuclease H-like superfamily/Ribonuclease H"/>
    <property type="match status" value="1"/>
</dbReference>
<reference evidence="8 9" key="1">
    <citation type="submission" date="2014-11" db="EMBL/GenBank/DDBJ databases">
        <authorList>
            <person name="Zhu J."/>
            <person name="Qi W."/>
            <person name="Song R."/>
        </authorList>
    </citation>
    <scope>NUCLEOTIDE SEQUENCE [LARGE SCALE GENOMIC DNA]</scope>
</reference>
<dbReference type="SUPFAM" id="SSF47819">
    <property type="entry name" value="HRDC-like"/>
    <property type="match status" value="1"/>
</dbReference>
<dbReference type="InterPro" id="IPR010997">
    <property type="entry name" value="HRDC-like_sf"/>
</dbReference>
<keyword evidence="3" id="KW-0378">Hydrolase</keyword>
<dbReference type="InterPro" id="IPR036397">
    <property type="entry name" value="RNaseH_sf"/>
</dbReference>
<dbReference type="STRING" id="1169540.A0A0G4EIT1"/>
<dbReference type="OrthoDB" id="2250022at2759"/>